<reference evidence="1" key="1">
    <citation type="submission" date="2021-06" db="EMBL/GenBank/DDBJ databases">
        <authorList>
            <person name="Kallberg Y."/>
            <person name="Tangrot J."/>
            <person name="Rosling A."/>
        </authorList>
    </citation>
    <scope>NUCLEOTIDE SEQUENCE</scope>
    <source>
        <strain evidence="1">AZ414A</strain>
    </source>
</reference>
<dbReference type="OrthoDB" id="2163491at2759"/>
<accession>A0A9N9BWP0</accession>
<comment type="caution">
    <text evidence="1">The sequence shown here is derived from an EMBL/GenBank/DDBJ whole genome shotgun (WGS) entry which is preliminary data.</text>
</comment>
<organism evidence="1 2">
    <name type="scientific">Diversispora eburnea</name>
    <dbReference type="NCBI Taxonomy" id="1213867"/>
    <lineage>
        <taxon>Eukaryota</taxon>
        <taxon>Fungi</taxon>
        <taxon>Fungi incertae sedis</taxon>
        <taxon>Mucoromycota</taxon>
        <taxon>Glomeromycotina</taxon>
        <taxon>Glomeromycetes</taxon>
        <taxon>Diversisporales</taxon>
        <taxon>Diversisporaceae</taxon>
        <taxon>Diversispora</taxon>
    </lineage>
</organism>
<gene>
    <name evidence="1" type="ORF">DEBURN_LOCUS8456</name>
</gene>
<protein>
    <submittedName>
        <fullName evidence="1">9061_t:CDS:1</fullName>
    </submittedName>
</protein>
<evidence type="ECO:0000313" key="2">
    <source>
        <dbReference type="Proteomes" id="UP000789706"/>
    </source>
</evidence>
<dbReference type="EMBL" id="CAJVPK010001248">
    <property type="protein sequence ID" value="CAG8578579.1"/>
    <property type="molecule type" value="Genomic_DNA"/>
</dbReference>
<sequence length="287" mass="33269">MLTNVSVRSLLKNYMNKQPLALIVGNKKHAEFRIPARYCPEYEYYKNHEENQIKSRENERTKFIRWMFRFEWLPNQEFTPWWESSTENHAIFTELISISLSVDFIWEDAPENLDYVKSFLSPGLLDTNQRIQIPFSILPPQPQSDLNGLIDQSFDSQHWKGYHCLRCGRISCRNNWKEWICANCGIIHLASHKILLPHSLRDPDLPLLIGPAADYDICVKDGSQITVSRNVTSDGAIICRYDFPEGGHVIHKLGNLSLNALPNKLFNGFQNKNIHFKRNVVKSARGN</sequence>
<name>A0A9N9BWP0_9GLOM</name>
<keyword evidence="2" id="KW-1185">Reference proteome</keyword>
<proteinExistence type="predicted"/>
<dbReference type="AlphaFoldDB" id="A0A9N9BWP0"/>
<dbReference type="Proteomes" id="UP000789706">
    <property type="component" value="Unassembled WGS sequence"/>
</dbReference>
<evidence type="ECO:0000313" key="1">
    <source>
        <dbReference type="EMBL" id="CAG8578579.1"/>
    </source>
</evidence>